<keyword evidence="3" id="KW-1185">Reference proteome</keyword>
<dbReference type="InterPro" id="IPR029024">
    <property type="entry name" value="TerB-like"/>
</dbReference>
<dbReference type="EMBL" id="JAFREP010000042">
    <property type="protein sequence ID" value="MBO1322730.1"/>
    <property type="molecule type" value="Genomic_DNA"/>
</dbReference>
<dbReference type="RefSeq" id="WP_207862702.1">
    <property type="nucleotide sequence ID" value="NZ_JAFREP010000042.1"/>
</dbReference>
<accession>A0A8J7QPE2</accession>
<sequence>MPTKSRLNARLAALRVMAKMAQVDGHIHRRERDFLLEMLPQPARDEELQELLDSVETAELADLVQHVQRYEDRFLIAYRAFTMAHVDKHYDKSERRVFDRLIQLLKIMPEDRRLIESTQQPETAVSAPNQRLSQLFSKSSFAPTE</sequence>
<name>A0A8J7QPE2_9BACT</name>
<evidence type="ECO:0000313" key="3">
    <source>
        <dbReference type="Proteomes" id="UP000664417"/>
    </source>
</evidence>
<protein>
    <submittedName>
        <fullName evidence="2">TerB family tellurite resistance protein</fullName>
    </submittedName>
</protein>
<comment type="caution">
    <text evidence="2">The sequence shown here is derived from an EMBL/GenBank/DDBJ whole genome shotgun (WGS) entry which is preliminary data.</text>
</comment>
<dbReference type="Pfam" id="PF05099">
    <property type="entry name" value="TerB"/>
    <property type="match status" value="1"/>
</dbReference>
<evidence type="ECO:0000313" key="2">
    <source>
        <dbReference type="EMBL" id="MBO1322730.1"/>
    </source>
</evidence>
<reference evidence="2" key="1">
    <citation type="submission" date="2021-03" db="EMBL/GenBank/DDBJ databases">
        <authorList>
            <person name="Wang G."/>
        </authorList>
    </citation>
    <scope>NUCLEOTIDE SEQUENCE</scope>
    <source>
        <strain evidence="2">KCTC 12899</strain>
    </source>
</reference>
<dbReference type="Gene3D" id="1.10.3680.10">
    <property type="entry name" value="TerB-like"/>
    <property type="match status" value="1"/>
</dbReference>
<dbReference type="CDD" id="cd07177">
    <property type="entry name" value="terB_like"/>
    <property type="match status" value="1"/>
</dbReference>
<proteinExistence type="predicted"/>
<gene>
    <name evidence="2" type="ORF">J3U88_29935</name>
</gene>
<dbReference type="Proteomes" id="UP000664417">
    <property type="component" value="Unassembled WGS sequence"/>
</dbReference>
<dbReference type="SUPFAM" id="SSF158682">
    <property type="entry name" value="TerB-like"/>
    <property type="match status" value="1"/>
</dbReference>
<dbReference type="InterPro" id="IPR007791">
    <property type="entry name" value="DjlA_N"/>
</dbReference>
<dbReference type="AlphaFoldDB" id="A0A8J7QPE2"/>
<feature type="domain" description="Co-chaperone DjlA N-terminal" evidence="1">
    <location>
        <begin position="11"/>
        <end position="114"/>
    </location>
</feature>
<organism evidence="2 3">
    <name type="scientific">Acanthopleuribacter pedis</name>
    <dbReference type="NCBI Taxonomy" id="442870"/>
    <lineage>
        <taxon>Bacteria</taxon>
        <taxon>Pseudomonadati</taxon>
        <taxon>Acidobacteriota</taxon>
        <taxon>Holophagae</taxon>
        <taxon>Acanthopleuribacterales</taxon>
        <taxon>Acanthopleuribacteraceae</taxon>
        <taxon>Acanthopleuribacter</taxon>
    </lineage>
</organism>
<evidence type="ECO:0000259" key="1">
    <source>
        <dbReference type="Pfam" id="PF05099"/>
    </source>
</evidence>